<accession>A0A3B0RJG0</accession>
<feature type="compositionally biased region" description="Basic and acidic residues" evidence="3">
    <location>
        <begin position="379"/>
        <end position="402"/>
    </location>
</feature>
<feature type="compositionally biased region" description="Acidic residues" evidence="3">
    <location>
        <begin position="357"/>
        <end position="368"/>
    </location>
</feature>
<dbReference type="InterPro" id="IPR003798">
    <property type="entry name" value="DNA_recombination_RmuC"/>
</dbReference>
<protein>
    <recommendedName>
        <fullName evidence="5">DNA recombination protein RmuC</fullName>
    </recommendedName>
</protein>
<evidence type="ECO:0000313" key="4">
    <source>
        <dbReference type="EMBL" id="VAV93574.1"/>
    </source>
</evidence>
<name>A0A3B0RJG0_9ZZZZ</name>
<dbReference type="PANTHER" id="PTHR30563:SF0">
    <property type="entry name" value="DNA RECOMBINATION PROTEIN RMUC"/>
    <property type="match status" value="1"/>
</dbReference>
<keyword evidence="1" id="KW-0175">Coiled coil</keyword>
<evidence type="ECO:0000256" key="1">
    <source>
        <dbReference type="ARBA" id="ARBA00023054"/>
    </source>
</evidence>
<dbReference type="AlphaFoldDB" id="A0A3B0RJG0"/>
<evidence type="ECO:0008006" key="5">
    <source>
        <dbReference type="Google" id="ProtNLM"/>
    </source>
</evidence>
<keyword evidence="2" id="KW-0233">DNA recombination</keyword>
<sequence length="415" mass="45052">REQAEREAELDRANAEAALEQRMQSVATMQRKLAEKEAALKSSADTGPSEHLSETLEQRFAALSDELNAKLQTTAMTVHASPLTQAALTETAQPQQREVTAELADFFSREIKGLRDITEDALALLAFKIDQINVTPDGAAELSRQISTLNASLATRTAPSTAGRIQLGDIVRNALPADRYAFSHRLASGRTADCLILAADTTSDAIAIDAHYPVEAFDAYVRAGVSANDKVKNEYRRTILRHIAAVAETLIVPGETENFAVMFAPSEAIFNDLHTSFADVVQDSYRAKVWILSPTSLMATLHMMTAIAGNARRKSANPAPANDALLSEIAELRQRMASLEEGRRGAEPVDAERASADEPEPELFDAPDDTPAGTMQDMAPEKSAFEALQREEAIEAQTDERAAAQGENLPPFPLR</sequence>
<organism evidence="4">
    <name type="scientific">hydrothermal vent metagenome</name>
    <dbReference type="NCBI Taxonomy" id="652676"/>
    <lineage>
        <taxon>unclassified sequences</taxon>
        <taxon>metagenomes</taxon>
        <taxon>ecological metagenomes</taxon>
    </lineage>
</organism>
<feature type="compositionally biased region" description="Basic and acidic residues" evidence="3">
    <location>
        <begin position="339"/>
        <end position="356"/>
    </location>
</feature>
<dbReference type="GO" id="GO:0006310">
    <property type="term" value="P:DNA recombination"/>
    <property type="evidence" value="ECO:0007669"/>
    <property type="project" value="UniProtKB-KW"/>
</dbReference>
<dbReference type="Pfam" id="PF02646">
    <property type="entry name" value="RmuC"/>
    <property type="match status" value="1"/>
</dbReference>
<dbReference type="EMBL" id="UOEH01000118">
    <property type="protein sequence ID" value="VAV93574.1"/>
    <property type="molecule type" value="Genomic_DNA"/>
</dbReference>
<feature type="region of interest" description="Disordered" evidence="3">
    <location>
        <begin position="28"/>
        <end position="53"/>
    </location>
</feature>
<reference evidence="4" key="1">
    <citation type="submission" date="2018-06" db="EMBL/GenBank/DDBJ databases">
        <authorList>
            <person name="Zhirakovskaya E."/>
        </authorList>
    </citation>
    <scope>NUCLEOTIDE SEQUENCE</scope>
</reference>
<dbReference type="PANTHER" id="PTHR30563">
    <property type="entry name" value="DNA RECOMBINATION PROTEIN RMUC"/>
    <property type="match status" value="1"/>
</dbReference>
<feature type="non-terminal residue" evidence="4">
    <location>
        <position position="1"/>
    </location>
</feature>
<evidence type="ECO:0000256" key="3">
    <source>
        <dbReference type="SAM" id="MobiDB-lite"/>
    </source>
</evidence>
<proteinExistence type="predicted"/>
<gene>
    <name evidence="4" type="ORF">MNBD_ALPHA05-774</name>
</gene>
<evidence type="ECO:0000256" key="2">
    <source>
        <dbReference type="ARBA" id="ARBA00023172"/>
    </source>
</evidence>
<feature type="region of interest" description="Disordered" evidence="3">
    <location>
        <begin position="339"/>
        <end position="415"/>
    </location>
</feature>